<feature type="domain" description="Uncharacterized GPI-anchored protein At5g19230-like" evidence="2">
    <location>
        <begin position="137"/>
        <end position="250"/>
    </location>
</feature>
<organism evidence="3 4">
    <name type="scientific">Vanilla planifolia</name>
    <name type="common">Vanilla</name>
    <dbReference type="NCBI Taxonomy" id="51239"/>
    <lineage>
        <taxon>Eukaryota</taxon>
        <taxon>Viridiplantae</taxon>
        <taxon>Streptophyta</taxon>
        <taxon>Embryophyta</taxon>
        <taxon>Tracheophyta</taxon>
        <taxon>Spermatophyta</taxon>
        <taxon>Magnoliopsida</taxon>
        <taxon>Liliopsida</taxon>
        <taxon>Asparagales</taxon>
        <taxon>Orchidaceae</taxon>
        <taxon>Vanilloideae</taxon>
        <taxon>Vanilleae</taxon>
        <taxon>Vanilla</taxon>
    </lineage>
</organism>
<gene>
    <name evidence="3" type="ORF">HPP92_027873</name>
</gene>
<keyword evidence="1" id="KW-0812">Transmembrane</keyword>
<sequence length="288" mass="31267">MDKAEYKCRRKRAISESGCHGDNDFSPACSLLCGLNWAFAFNRKKSGIVHGNGLSPIPDQQTLVEKFSEWERLAIEDDVQDKQLRRQITIDVRTMVAINDVGELHQGCGCNGVEGAGQVLLCVDCEIEPGLLLVENVLNLSSFIENDNANCLANQIAKQFKDQPCTNTTGANTIPGTEEQFPNYPDLLSHCDLNTEVTQDAAIMPACVPNLDTDDLLSNFTKSQYSGSLNDSRFAGIGLADEGNWVVMVLSTDTPTGSLAPATGAAVVLNAVLYCYLVILFFALVLLL</sequence>
<protein>
    <recommendedName>
        <fullName evidence="2">Uncharacterized GPI-anchored protein At5g19230-like domain-containing protein</fullName>
    </recommendedName>
</protein>
<dbReference type="PANTHER" id="PTHR33976">
    <property type="entry name" value="OS07G0645000 PROTEIN"/>
    <property type="match status" value="1"/>
</dbReference>
<accession>A0A835P9G2</accession>
<name>A0A835P9G2_VANPL</name>
<dbReference type="Proteomes" id="UP000639772">
    <property type="component" value="Unassembled WGS sequence"/>
</dbReference>
<reference evidence="3 4" key="1">
    <citation type="journal article" date="2020" name="Nat. Food">
        <title>A phased Vanilla planifolia genome enables genetic improvement of flavour and production.</title>
        <authorList>
            <person name="Hasing T."/>
            <person name="Tang H."/>
            <person name="Brym M."/>
            <person name="Khazi F."/>
            <person name="Huang T."/>
            <person name="Chambers A.H."/>
        </authorList>
    </citation>
    <scope>NUCLEOTIDE SEQUENCE [LARGE SCALE GENOMIC DNA]</scope>
    <source>
        <tissue evidence="3">Leaf</tissue>
    </source>
</reference>
<comment type="caution">
    <text evidence="3">The sequence shown here is derived from an EMBL/GenBank/DDBJ whole genome shotgun (WGS) entry which is preliminary data.</text>
</comment>
<dbReference type="Pfam" id="PF25884">
    <property type="entry name" value="At5g19230"/>
    <property type="match status" value="1"/>
</dbReference>
<dbReference type="AlphaFoldDB" id="A0A835P9G2"/>
<keyword evidence="1" id="KW-1133">Transmembrane helix</keyword>
<feature type="transmembrane region" description="Helical" evidence="1">
    <location>
        <begin position="264"/>
        <end position="287"/>
    </location>
</feature>
<keyword evidence="1" id="KW-0472">Membrane</keyword>
<dbReference type="PANTHER" id="PTHR33976:SF8">
    <property type="entry name" value="OS07G0645000 PROTEIN"/>
    <property type="match status" value="1"/>
</dbReference>
<proteinExistence type="predicted"/>
<dbReference type="OrthoDB" id="753138at2759"/>
<evidence type="ECO:0000313" key="3">
    <source>
        <dbReference type="EMBL" id="KAG0448348.1"/>
    </source>
</evidence>
<dbReference type="EMBL" id="JADCNM010000319">
    <property type="protein sequence ID" value="KAG0448348.1"/>
    <property type="molecule type" value="Genomic_DNA"/>
</dbReference>
<evidence type="ECO:0000259" key="2">
    <source>
        <dbReference type="Pfam" id="PF25884"/>
    </source>
</evidence>
<dbReference type="InterPro" id="IPR059083">
    <property type="entry name" value="At5g19230_dom"/>
</dbReference>
<evidence type="ECO:0000313" key="4">
    <source>
        <dbReference type="Proteomes" id="UP000639772"/>
    </source>
</evidence>
<dbReference type="InterPro" id="IPR045285">
    <property type="entry name" value="At5g19230-like"/>
</dbReference>
<evidence type="ECO:0000256" key="1">
    <source>
        <dbReference type="SAM" id="Phobius"/>
    </source>
</evidence>